<keyword evidence="4 6" id="KW-1133">Transmembrane helix</keyword>
<evidence type="ECO:0008006" key="11">
    <source>
        <dbReference type="Google" id="ProtNLM"/>
    </source>
</evidence>
<feature type="transmembrane region" description="Helical" evidence="6">
    <location>
        <begin position="98"/>
        <end position="114"/>
    </location>
</feature>
<feature type="transmembrane region" description="Helical" evidence="6">
    <location>
        <begin position="182"/>
        <end position="200"/>
    </location>
</feature>
<feature type="domain" description="Very-long-chain aldehyde decarbonylase CER1-like C-terminal" evidence="8">
    <location>
        <begin position="451"/>
        <end position="615"/>
    </location>
</feature>
<dbReference type="Pfam" id="PF12076">
    <property type="entry name" value="CER1-like_C"/>
    <property type="match status" value="1"/>
</dbReference>
<dbReference type="Proteomes" id="UP000631114">
    <property type="component" value="Unassembled WGS sequence"/>
</dbReference>
<dbReference type="AlphaFoldDB" id="A0A835IEI6"/>
<feature type="domain" description="Fatty acid hydroxylase" evidence="7">
    <location>
        <begin position="132"/>
        <end position="272"/>
    </location>
</feature>
<comment type="subcellular location">
    <subcellularLocation>
        <location evidence="1">Membrane</location>
        <topology evidence="1">Multi-pass membrane protein</topology>
    </subcellularLocation>
</comment>
<evidence type="ECO:0000259" key="8">
    <source>
        <dbReference type="Pfam" id="PF12076"/>
    </source>
</evidence>
<dbReference type="EMBL" id="JADFTS010000003">
    <property type="protein sequence ID" value="KAF9616351.1"/>
    <property type="molecule type" value="Genomic_DNA"/>
</dbReference>
<feature type="transmembrane region" description="Helical" evidence="6">
    <location>
        <begin position="19"/>
        <end position="36"/>
    </location>
</feature>
<evidence type="ECO:0000256" key="3">
    <source>
        <dbReference type="ARBA" id="ARBA00022692"/>
    </source>
</evidence>
<protein>
    <recommendedName>
        <fullName evidence="11">Protein ECERIFERUM 1-like</fullName>
    </recommendedName>
</protein>
<dbReference type="InterPro" id="IPR006694">
    <property type="entry name" value="Fatty_acid_hydroxylase"/>
</dbReference>
<gene>
    <name evidence="9" type="ORF">IFM89_029605</name>
</gene>
<dbReference type="GO" id="GO:0008610">
    <property type="term" value="P:lipid biosynthetic process"/>
    <property type="evidence" value="ECO:0007669"/>
    <property type="project" value="InterPro"/>
</dbReference>
<keyword evidence="3 6" id="KW-0812">Transmembrane</keyword>
<comment type="similarity">
    <text evidence="2">Belongs to the sterol desaturase family.</text>
</comment>
<reference evidence="9 10" key="1">
    <citation type="submission" date="2020-10" db="EMBL/GenBank/DDBJ databases">
        <title>The Coptis chinensis genome and diversification of protoberbering-type alkaloids.</title>
        <authorList>
            <person name="Wang B."/>
            <person name="Shu S."/>
            <person name="Song C."/>
            <person name="Liu Y."/>
        </authorList>
    </citation>
    <scope>NUCLEOTIDE SEQUENCE [LARGE SCALE GENOMIC DNA]</scope>
    <source>
        <strain evidence="9">HL-2020</strain>
        <tissue evidence="9">Leaf</tissue>
    </source>
</reference>
<evidence type="ECO:0000313" key="9">
    <source>
        <dbReference type="EMBL" id="KAF9616351.1"/>
    </source>
</evidence>
<organism evidence="9 10">
    <name type="scientific">Coptis chinensis</name>
    <dbReference type="NCBI Taxonomy" id="261450"/>
    <lineage>
        <taxon>Eukaryota</taxon>
        <taxon>Viridiplantae</taxon>
        <taxon>Streptophyta</taxon>
        <taxon>Embryophyta</taxon>
        <taxon>Tracheophyta</taxon>
        <taxon>Spermatophyta</taxon>
        <taxon>Magnoliopsida</taxon>
        <taxon>Ranunculales</taxon>
        <taxon>Ranunculaceae</taxon>
        <taxon>Coptidoideae</taxon>
        <taxon>Coptis</taxon>
    </lineage>
</organism>
<dbReference type="OrthoDB" id="408954at2759"/>
<dbReference type="Pfam" id="PF04116">
    <property type="entry name" value="FA_hydroxylase"/>
    <property type="match status" value="1"/>
</dbReference>
<dbReference type="InterPro" id="IPR021940">
    <property type="entry name" value="CER1-like_C"/>
</dbReference>
<sequence length="619" mass="71504">MASRPGPLTEWPWKKLGNFKYMVLAPGLAYSIYSFLSNKEGERDRTGMLLLPYLLSRIIHHQAWISLARFKTVQSKHRILDKGIEFEQVDRERNWDDLIVLNGIIFYAALIVIPEIKNMPWWRTDGAVLTILLHIGPVEFLYYWLHRALHHHFLYSRYHSHHHSSIVTEPISAVVHPFAEHIMYFTLFAIPVLFPVLNGTTSLLQQFGYITCVDFLNSMGHCNFEVVPKWIFDTLPFLKYIVYTPSFHSLHHTQFRTNLSLFMPFYDYLYGTMDNATDSLYETSLKGKTEKPDVIHLTHPTTLESIYHLRPGFPSLASGPYGEKWYFWMLWPVTYGCMLTSWIYDSVFTVERHIYNDLKMQTWAVPRYSFQYFLPWQKEKINRMIEKAILDAEEKGAKVFSLGLLNQGEELNGNGELYLRKNPSLKIRISDGSTLTVAVVLNSIPQGTKQVALAGKLTKIACGIAEGLCQKEVQVAVVSKDDLEKLKLQLPKDLWSNLVLSTNYTQKVWLVDGGTLTKEEQKQAPCGTHFIPFSQLPLKGLRKDCVYYSTPAFVIPKALENVHACENWLPRRVMSAWHVSGIVHALEGWEEHECGEKFLDKDRVWKATLRHGFLPFIPT</sequence>
<dbReference type="PANTHER" id="PTHR11863">
    <property type="entry name" value="STEROL DESATURASE"/>
    <property type="match status" value="1"/>
</dbReference>
<dbReference type="GO" id="GO:0005506">
    <property type="term" value="F:iron ion binding"/>
    <property type="evidence" value="ECO:0007669"/>
    <property type="project" value="InterPro"/>
</dbReference>
<proteinExistence type="inferred from homology"/>
<evidence type="ECO:0000256" key="6">
    <source>
        <dbReference type="SAM" id="Phobius"/>
    </source>
</evidence>
<evidence type="ECO:0000256" key="1">
    <source>
        <dbReference type="ARBA" id="ARBA00004141"/>
    </source>
</evidence>
<evidence type="ECO:0000256" key="4">
    <source>
        <dbReference type="ARBA" id="ARBA00022989"/>
    </source>
</evidence>
<accession>A0A835IEI6</accession>
<evidence type="ECO:0000259" key="7">
    <source>
        <dbReference type="Pfam" id="PF04116"/>
    </source>
</evidence>
<keyword evidence="10" id="KW-1185">Reference proteome</keyword>
<feature type="transmembrane region" description="Helical" evidence="6">
    <location>
        <begin position="126"/>
        <end position="145"/>
    </location>
</feature>
<keyword evidence="5 6" id="KW-0472">Membrane</keyword>
<dbReference type="GO" id="GO:0016491">
    <property type="term" value="F:oxidoreductase activity"/>
    <property type="evidence" value="ECO:0007669"/>
    <property type="project" value="InterPro"/>
</dbReference>
<name>A0A835IEI6_9MAGN</name>
<evidence type="ECO:0000256" key="5">
    <source>
        <dbReference type="ARBA" id="ARBA00023136"/>
    </source>
</evidence>
<evidence type="ECO:0000313" key="10">
    <source>
        <dbReference type="Proteomes" id="UP000631114"/>
    </source>
</evidence>
<comment type="caution">
    <text evidence="9">The sequence shown here is derived from an EMBL/GenBank/DDBJ whole genome shotgun (WGS) entry which is preliminary data.</text>
</comment>
<evidence type="ECO:0000256" key="2">
    <source>
        <dbReference type="ARBA" id="ARBA00009324"/>
    </source>
</evidence>
<dbReference type="InterPro" id="IPR050307">
    <property type="entry name" value="Sterol_Desaturase_Related"/>
</dbReference>
<dbReference type="GO" id="GO:0016020">
    <property type="term" value="C:membrane"/>
    <property type="evidence" value="ECO:0007669"/>
    <property type="project" value="UniProtKB-SubCell"/>
</dbReference>